<organism evidence="1 3">
    <name type="scientific">Cucumis melo var. makuwa</name>
    <name type="common">Oriental melon</name>
    <dbReference type="NCBI Taxonomy" id="1194695"/>
    <lineage>
        <taxon>Eukaryota</taxon>
        <taxon>Viridiplantae</taxon>
        <taxon>Streptophyta</taxon>
        <taxon>Embryophyta</taxon>
        <taxon>Tracheophyta</taxon>
        <taxon>Spermatophyta</taxon>
        <taxon>Magnoliopsida</taxon>
        <taxon>eudicotyledons</taxon>
        <taxon>Gunneridae</taxon>
        <taxon>Pentapetalae</taxon>
        <taxon>rosids</taxon>
        <taxon>fabids</taxon>
        <taxon>Cucurbitales</taxon>
        <taxon>Cucurbitaceae</taxon>
        <taxon>Benincaseae</taxon>
        <taxon>Cucumis</taxon>
    </lineage>
</organism>
<dbReference type="EMBL" id="SSTD01019963">
    <property type="protein sequence ID" value="TYJ96017.1"/>
    <property type="molecule type" value="Genomic_DNA"/>
</dbReference>
<evidence type="ECO:0000313" key="4">
    <source>
        <dbReference type="Proteomes" id="UP000321947"/>
    </source>
</evidence>
<dbReference type="Proteomes" id="UP000321947">
    <property type="component" value="Unassembled WGS sequence"/>
</dbReference>
<evidence type="ECO:0000313" key="1">
    <source>
        <dbReference type="EMBL" id="KAA0038878.1"/>
    </source>
</evidence>
<dbReference type="PANTHER" id="PTHR33018:SF34">
    <property type="entry name" value="OS02G0472350 PROTEIN"/>
    <property type="match status" value="1"/>
</dbReference>
<comment type="caution">
    <text evidence="1">The sequence shown here is derived from an EMBL/GenBank/DDBJ whole genome shotgun (WGS) entry which is preliminary data.</text>
</comment>
<dbReference type="PANTHER" id="PTHR33018">
    <property type="entry name" value="OS10G0338966 PROTEIN-RELATED"/>
    <property type="match status" value="1"/>
</dbReference>
<dbReference type="AlphaFoldDB" id="A0A5A7T7N3"/>
<protein>
    <submittedName>
        <fullName evidence="1">Uncharacterized protein</fullName>
    </submittedName>
</protein>
<accession>A0A5A7T7N3</accession>
<name>A0A5A7T7N3_CUCMM</name>
<evidence type="ECO:0000313" key="2">
    <source>
        <dbReference type="EMBL" id="TYJ96017.1"/>
    </source>
</evidence>
<dbReference type="OrthoDB" id="1676577at2759"/>
<sequence>MDRKGQILNETKKVVNLTDELVATQKTSNALGEEDILTHALGGKDRPRIVRDVGKYVTKKKYFHTPTQPKPNQKDDDKALSEERGRMAQKVKIGNDDKQLVCMTLEKMKVETPCKLPFEMKEHVVTWGTIFDSKVEGDNVKVAIDVVVDGDYAISIPTKKGFYKMSQKVGLHIWWPRHLAITDNIKVESRKFTKDMATFTPTPIQTASVAL</sequence>
<reference evidence="3 4" key="1">
    <citation type="submission" date="2019-08" db="EMBL/GenBank/DDBJ databases">
        <title>Draft genome sequences of two oriental melons (Cucumis melo L. var makuwa).</title>
        <authorList>
            <person name="Kwon S.-Y."/>
        </authorList>
    </citation>
    <scope>NUCLEOTIDE SEQUENCE [LARGE SCALE GENOMIC DNA]</scope>
    <source>
        <strain evidence="4">cv. Chang Bougi</strain>
        <strain evidence="3">cv. SW 3</strain>
        <tissue evidence="1">Leaf</tissue>
    </source>
</reference>
<evidence type="ECO:0000313" key="3">
    <source>
        <dbReference type="Proteomes" id="UP000321393"/>
    </source>
</evidence>
<gene>
    <name evidence="2" type="ORF">E5676_scaffold2612G00260</name>
    <name evidence="1" type="ORF">E6C27_scaffold1170G00370</name>
</gene>
<dbReference type="EMBL" id="SSTE01018569">
    <property type="protein sequence ID" value="KAA0038878.1"/>
    <property type="molecule type" value="Genomic_DNA"/>
</dbReference>
<dbReference type="Proteomes" id="UP000321393">
    <property type="component" value="Unassembled WGS sequence"/>
</dbReference>
<proteinExistence type="predicted"/>